<accession>A0AAN9IQ38</accession>
<dbReference type="PANTHER" id="PTHR31681">
    <property type="entry name" value="C2H2-LIKE ZINC FINGER PROTEIN"/>
    <property type="match status" value="1"/>
</dbReference>
<dbReference type="SUPFAM" id="SSF56399">
    <property type="entry name" value="ADP-ribosylation"/>
    <property type="match status" value="1"/>
</dbReference>
<evidence type="ECO:0000256" key="1">
    <source>
        <dbReference type="SAM" id="MobiDB-lite"/>
    </source>
</evidence>
<keyword evidence="3" id="KW-1185">Reference proteome</keyword>
<name>A0AAN9IQ38_CROPI</name>
<evidence type="ECO:0000313" key="3">
    <source>
        <dbReference type="Proteomes" id="UP001372338"/>
    </source>
</evidence>
<sequence>MLEAWSSLKKSLHCSKTHSTEVHDPSRTRHHNKSSDHRKNKQSNKESSSSTTSQASRSAILNPVTHEIVFDNNSKKFCCCSIPQNNDEDGSKGVELVSHRSTKRTIISEKTHCVDCDQCGFFPSKPRVPKVKMMVQEYSPENPKSMEIVDDEDDISVENSVILLHKEDSSWQIIEKLCQTSCYTNSASNATDIECVLKVHNHHKSFSCFEECREIARTNAEKLQDKFPATRCLADGNELLRFHGTTIACSLGMNNNDGSSSPTTTSLCTLDQCGLCQILRHGFSTTNQKWVFTTSTSEKAYDFIDLLSSDELSMRKGVIVCRVIAGRIHNPLQENEEITSDSGFDTLVKKISAESDIEELYVLNPRAILPCFVVIYKS</sequence>
<dbReference type="AlphaFoldDB" id="A0AAN9IQ38"/>
<reference evidence="2 3" key="1">
    <citation type="submission" date="2024-01" db="EMBL/GenBank/DDBJ databases">
        <title>The genomes of 5 underutilized Papilionoideae crops provide insights into root nodulation and disease resistanc.</title>
        <authorList>
            <person name="Yuan L."/>
        </authorList>
    </citation>
    <scope>NUCLEOTIDE SEQUENCE [LARGE SCALE GENOMIC DNA]</scope>
    <source>
        <strain evidence="2">ZHUSHIDOU_FW_LH</strain>
        <tissue evidence="2">Leaf</tissue>
    </source>
</reference>
<evidence type="ECO:0000313" key="2">
    <source>
        <dbReference type="EMBL" id="KAK7283993.1"/>
    </source>
</evidence>
<comment type="caution">
    <text evidence="2">The sequence shown here is derived from an EMBL/GenBank/DDBJ whole genome shotgun (WGS) entry which is preliminary data.</text>
</comment>
<dbReference type="PANTHER" id="PTHR31681:SF29">
    <property type="entry name" value="C2H2-LIKE ZINC FINGER PROTEIN"/>
    <property type="match status" value="1"/>
</dbReference>
<dbReference type="Gene3D" id="3.90.228.10">
    <property type="match status" value="1"/>
</dbReference>
<protein>
    <submittedName>
        <fullName evidence="2">Uncharacterized protein</fullName>
    </submittedName>
</protein>
<feature type="compositionally biased region" description="Basic and acidic residues" evidence="1">
    <location>
        <begin position="18"/>
        <end position="37"/>
    </location>
</feature>
<dbReference type="Proteomes" id="UP001372338">
    <property type="component" value="Unassembled WGS sequence"/>
</dbReference>
<dbReference type="EMBL" id="JAYWIO010000002">
    <property type="protein sequence ID" value="KAK7283993.1"/>
    <property type="molecule type" value="Genomic_DNA"/>
</dbReference>
<proteinExistence type="predicted"/>
<feature type="compositionally biased region" description="Low complexity" evidence="1">
    <location>
        <begin position="45"/>
        <end position="59"/>
    </location>
</feature>
<gene>
    <name evidence="2" type="ORF">RIF29_13744</name>
</gene>
<organism evidence="2 3">
    <name type="scientific">Crotalaria pallida</name>
    <name type="common">Smooth rattlebox</name>
    <name type="synonym">Crotalaria striata</name>
    <dbReference type="NCBI Taxonomy" id="3830"/>
    <lineage>
        <taxon>Eukaryota</taxon>
        <taxon>Viridiplantae</taxon>
        <taxon>Streptophyta</taxon>
        <taxon>Embryophyta</taxon>
        <taxon>Tracheophyta</taxon>
        <taxon>Spermatophyta</taxon>
        <taxon>Magnoliopsida</taxon>
        <taxon>eudicotyledons</taxon>
        <taxon>Gunneridae</taxon>
        <taxon>Pentapetalae</taxon>
        <taxon>rosids</taxon>
        <taxon>fabids</taxon>
        <taxon>Fabales</taxon>
        <taxon>Fabaceae</taxon>
        <taxon>Papilionoideae</taxon>
        <taxon>50 kb inversion clade</taxon>
        <taxon>genistoids sensu lato</taxon>
        <taxon>core genistoids</taxon>
        <taxon>Crotalarieae</taxon>
        <taxon>Crotalaria</taxon>
    </lineage>
</organism>
<feature type="region of interest" description="Disordered" evidence="1">
    <location>
        <begin position="16"/>
        <end position="60"/>
    </location>
</feature>